<comment type="subcellular location">
    <subcellularLocation>
        <location evidence="1">Cell membrane</location>
    </subcellularLocation>
</comment>
<dbReference type="Pfam" id="PF13091">
    <property type="entry name" value="PLDc_2"/>
    <property type="match status" value="2"/>
</dbReference>
<organism evidence="11 12">
    <name type="scientific">Scopulibacillus cellulosilyticus</name>
    <dbReference type="NCBI Taxonomy" id="2665665"/>
    <lineage>
        <taxon>Bacteria</taxon>
        <taxon>Bacillati</taxon>
        <taxon>Bacillota</taxon>
        <taxon>Bacilli</taxon>
        <taxon>Bacillales</taxon>
        <taxon>Sporolactobacillaceae</taxon>
        <taxon>Scopulibacillus</taxon>
    </lineage>
</organism>
<proteinExistence type="predicted"/>
<dbReference type="CDD" id="cd09112">
    <property type="entry name" value="PLDc_CLS_2"/>
    <property type="match status" value="1"/>
</dbReference>
<dbReference type="InterPro" id="IPR025202">
    <property type="entry name" value="PLD-like_dom"/>
</dbReference>
<evidence type="ECO:0000256" key="1">
    <source>
        <dbReference type="ARBA" id="ARBA00004236"/>
    </source>
</evidence>
<evidence type="ECO:0000256" key="3">
    <source>
        <dbReference type="ARBA" id="ARBA00022679"/>
    </source>
</evidence>
<dbReference type="Proteomes" id="UP001596505">
    <property type="component" value="Unassembled WGS sequence"/>
</dbReference>
<sequence>MLALIIIAIIVILIILIILGVILDIWLGFKVKHKQAKLYKPKDGSCHAELFMEGRFFYDSLKKDIENAEDHIHMSFFIFRDDTIGQEFIDLLIKKAQSGVKTYLLIDAIANHAFPKKTIQQLKNSGIHFAFSAKTYFPFYFYSLNRRNHRKITVIDGQVGYFGGFNIGDEYLGKKPELGLWRDYHLKIKGESVKDLQEQFISDWEQAAKEKLTGNNLYPVLEKGPVDMALLATDGRQLEDVLLEHINKANKSIVIGSPYFIPSKKLQNALLGRLEKGADVTLLLPLKKDHPFVKPASYHYLKPLLEKGCRVYHFYEGFYHAKVFIFDDAICCIGAANFDMRSLIWNDEISGFISDKELIKEINNMVKIDFTMSVEVTLDDVNNRSIVEKGKTALSKLLAPLL</sequence>
<comment type="caution">
    <text evidence="11">The sequence shown here is derived from an EMBL/GenBank/DDBJ whole genome shotgun (WGS) entry which is preliminary data.</text>
</comment>
<dbReference type="PANTHER" id="PTHR21248">
    <property type="entry name" value="CARDIOLIPIN SYNTHASE"/>
    <property type="match status" value="1"/>
</dbReference>
<dbReference type="SUPFAM" id="SSF56024">
    <property type="entry name" value="Phospholipase D/nuclease"/>
    <property type="match status" value="2"/>
</dbReference>
<evidence type="ECO:0000256" key="6">
    <source>
        <dbReference type="ARBA" id="ARBA00022989"/>
    </source>
</evidence>
<dbReference type="RefSeq" id="WP_380963355.1">
    <property type="nucleotide sequence ID" value="NZ_JBHTCO010000003.1"/>
</dbReference>
<gene>
    <name evidence="11" type="primary">cls</name>
    <name evidence="11" type="ORF">ACFQRG_02655</name>
</gene>
<reference evidence="12" key="1">
    <citation type="journal article" date="2019" name="Int. J. Syst. Evol. Microbiol.">
        <title>The Global Catalogue of Microorganisms (GCM) 10K type strain sequencing project: providing services to taxonomists for standard genome sequencing and annotation.</title>
        <authorList>
            <consortium name="The Broad Institute Genomics Platform"/>
            <consortium name="The Broad Institute Genome Sequencing Center for Infectious Disease"/>
            <person name="Wu L."/>
            <person name="Ma J."/>
        </authorList>
    </citation>
    <scope>NUCLEOTIDE SEQUENCE [LARGE SCALE GENOMIC DNA]</scope>
    <source>
        <strain evidence="12">CGMCC 1.16305</strain>
    </source>
</reference>
<dbReference type="PROSITE" id="PS50035">
    <property type="entry name" value="PLD"/>
    <property type="match status" value="2"/>
</dbReference>
<dbReference type="PANTHER" id="PTHR21248:SF7">
    <property type="entry name" value="MINOR CARDIOLIPIN SYNTHASE CLSB"/>
    <property type="match status" value="1"/>
</dbReference>
<dbReference type="SMART" id="SM00155">
    <property type="entry name" value="PLDc"/>
    <property type="match status" value="2"/>
</dbReference>
<feature type="transmembrane region" description="Helical" evidence="9">
    <location>
        <begin position="6"/>
        <end position="29"/>
    </location>
</feature>
<dbReference type="InterPro" id="IPR022924">
    <property type="entry name" value="Cardiolipin_synthase"/>
</dbReference>
<keyword evidence="5" id="KW-0677">Repeat</keyword>
<evidence type="ECO:0000256" key="4">
    <source>
        <dbReference type="ARBA" id="ARBA00022692"/>
    </source>
</evidence>
<evidence type="ECO:0000256" key="9">
    <source>
        <dbReference type="SAM" id="Phobius"/>
    </source>
</evidence>
<keyword evidence="7 9" id="KW-0472">Membrane</keyword>
<evidence type="ECO:0000259" key="10">
    <source>
        <dbReference type="PROSITE" id="PS50035"/>
    </source>
</evidence>
<dbReference type="CDD" id="cd09110">
    <property type="entry name" value="PLDc_CLS_1"/>
    <property type="match status" value="1"/>
</dbReference>
<dbReference type="NCBIfam" id="TIGR04265">
    <property type="entry name" value="bac_cardiolipin"/>
    <property type="match status" value="1"/>
</dbReference>
<evidence type="ECO:0000313" key="11">
    <source>
        <dbReference type="EMBL" id="MFC7391895.1"/>
    </source>
</evidence>
<evidence type="ECO:0000256" key="2">
    <source>
        <dbReference type="ARBA" id="ARBA00022475"/>
    </source>
</evidence>
<dbReference type="Gene3D" id="3.30.870.10">
    <property type="entry name" value="Endonuclease Chain A"/>
    <property type="match status" value="2"/>
</dbReference>
<evidence type="ECO:0000256" key="7">
    <source>
        <dbReference type="ARBA" id="ARBA00023136"/>
    </source>
</evidence>
<protein>
    <recommendedName>
        <fullName evidence="8">Cardiolipin synthase</fullName>
        <ecNumber evidence="8">2.7.8.-</ecNumber>
    </recommendedName>
</protein>
<keyword evidence="12" id="KW-1185">Reference proteome</keyword>
<keyword evidence="6 9" id="KW-1133">Transmembrane helix</keyword>
<feature type="domain" description="PLD phosphodiesterase" evidence="10">
    <location>
        <begin position="315"/>
        <end position="342"/>
    </location>
</feature>
<evidence type="ECO:0000313" key="12">
    <source>
        <dbReference type="Proteomes" id="UP001596505"/>
    </source>
</evidence>
<dbReference type="EC" id="2.7.8.-" evidence="8"/>
<feature type="domain" description="PLD phosphodiesterase" evidence="10">
    <location>
        <begin position="144"/>
        <end position="171"/>
    </location>
</feature>
<evidence type="ECO:0000256" key="8">
    <source>
        <dbReference type="NCBIfam" id="TIGR04265"/>
    </source>
</evidence>
<name>A0ABW2PUF1_9BACL</name>
<dbReference type="EMBL" id="JBHTCO010000003">
    <property type="protein sequence ID" value="MFC7391895.1"/>
    <property type="molecule type" value="Genomic_DNA"/>
</dbReference>
<evidence type="ECO:0000256" key="5">
    <source>
        <dbReference type="ARBA" id="ARBA00022737"/>
    </source>
</evidence>
<keyword evidence="4 9" id="KW-0812">Transmembrane</keyword>
<keyword evidence="3" id="KW-0808">Transferase</keyword>
<dbReference type="InterPro" id="IPR001736">
    <property type="entry name" value="PLipase_D/transphosphatidylase"/>
</dbReference>
<accession>A0ABW2PUF1</accession>
<keyword evidence="2" id="KW-1003">Cell membrane</keyword>